<proteinExistence type="predicted"/>
<protein>
    <submittedName>
        <fullName evidence="1">Uncharacterized protein</fullName>
    </submittedName>
</protein>
<dbReference type="EMBL" id="ML120357">
    <property type="protein sequence ID" value="RPB04661.1"/>
    <property type="molecule type" value="Genomic_DNA"/>
</dbReference>
<dbReference type="OrthoDB" id="5462019at2759"/>
<reference evidence="1 2" key="1">
    <citation type="journal article" date="2018" name="Nat. Ecol. Evol.">
        <title>Pezizomycetes genomes reveal the molecular basis of ectomycorrhizal truffle lifestyle.</title>
        <authorList>
            <person name="Murat C."/>
            <person name="Payen T."/>
            <person name="Noel B."/>
            <person name="Kuo A."/>
            <person name="Morin E."/>
            <person name="Chen J."/>
            <person name="Kohler A."/>
            <person name="Krizsan K."/>
            <person name="Balestrini R."/>
            <person name="Da Silva C."/>
            <person name="Montanini B."/>
            <person name="Hainaut M."/>
            <person name="Levati E."/>
            <person name="Barry K.W."/>
            <person name="Belfiori B."/>
            <person name="Cichocki N."/>
            <person name="Clum A."/>
            <person name="Dockter R.B."/>
            <person name="Fauchery L."/>
            <person name="Guy J."/>
            <person name="Iotti M."/>
            <person name="Le Tacon F."/>
            <person name="Lindquist E.A."/>
            <person name="Lipzen A."/>
            <person name="Malagnac F."/>
            <person name="Mello A."/>
            <person name="Molinier V."/>
            <person name="Miyauchi S."/>
            <person name="Poulain J."/>
            <person name="Riccioni C."/>
            <person name="Rubini A."/>
            <person name="Sitrit Y."/>
            <person name="Splivallo R."/>
            <person name="Traeger S."/>
            <person name="Wang M."/>
            <person name="Zifcakova L."/>
            <person name="Wipf D."/>
            <person name="Zambonelli A."/>
            <person name="Paolocci F."/>
            <person name="Nowrousian M."/>
            <person name="Ottonello S."/>
            <person name="Baldrian P."/>
            <person name="Spatafora J.W."/>
            <person name="Henrissat B."/>
            <person name="Nagy L.G."/>
            <person name="Aury J.M."/>
            <person name="Wincker P."/>
            <person name="Grigoriev I.V."/>
            <person name="Bonfante P."/>
            <person name="Martin F.M."/>
        </authorList>
    </citation>
    <scope>NUCLEOTIDE SEQUENCE [LARGE SCALE GENOMIC DNA]</scope>
    <source>
        <strain evidence="1 2">120613-1</strain>
    </source>
</reference>
<evidence type="ECO:0000313" key="1">
    <source>
        <dbReference type="EMBL" id="RPB04661.1"/>
    </source>
</evidence>
<sequence>MESNRGDWSKSEIKQVVLWLEDPIKLRRTQKGSGETKKYWISAISSTIPSCS</sequence>
<gene>
    <name evidence="1" type="ORF">L873DRAFT_1799034</name>
</gene>
<organism evidence="1 2">
    <name type="scientific">Choiromyces venosus 120613-1</name>
    <dbReference type="NCBI Taxonomy" id="1336337"/>
    <lineage>
        <taxon>Eukaryota</taxon>
        <taxon>Fungi</taxon>
        <taxon>Dikarya</taxon>
        <taxon>Ascomycota</taxon>
        <taxon>Pezizomycotina</taxon>
        <taxon>Pezizomycetes</taxon>
        <taxon>Pezizales</taxon>
        <taxon>Tuberaceae</taxon>
        <taxon>Choiromyces</taxon>
    </lineage>
</organism>
<dbReference type="AlphaFoldDB" id="A0A3N4K880"/>
<feature type="non-terminal residue" evidence="1">
    <location>
        <position position="52"/>
    </location>
</feature>
<dbReference type="Proteomes" id="UP000276215">
    <property type="component" value="Unassembled WGS sequence"/>
</dbReference>
<keyword evidence="2" id="KW-1185">Reference proteome</keyword>
<name>A0A3N4K880_9PEZI</name>
<accession>A0A3N4K880</accession>
<evidence type="ECO:0000313" key="2">
    <source>
        <dbReference type="Proteomes" id="UP000276215"/>
    </source>
</evidence>